<keyword evidence="3" id="KW-1185">Reference proteome</keyword>
<accession>A0ABR4DLP0</accession>
<feature type="region of interest" description="Disordered" evidence="1">
    <location>
        <begin position="1221"/>
        <end position="1242"/>
    </location>
</feature>
<feature type="compositionally biased region" description="Polar residues" evidence="1">
    <location>
        <begin position="1869"/>
        <end position="1884"/>
    </location>
</feature>
<feature type="region of interest" description="Disordered" evidence="1">
    <location>
        <begin position="2002"/>
        <end position="2055"/>
    </location>
</feature>
<feature type="compositionally biased region" description="Low complexity" evidence="1">
    <location>
        <begin position="1926"/>
        <end position="1944"/>
    </location>
</feature>
<evidence type="ECO:0000313" key="3">
    <source>
        <dbReference type="Proteomes" id="UP001600064"/>
    </source>
</evidence>
<feature type="compositionally biased region" description="Basic and acidic residues" evidence="1">
    <location>
        <begin position="2041"/>
        <end position="2053"/>
    </location>
</feature>
<feature type="region of interest" description="Disordered" evidence="1">
    <location>
        <begin position="671"/>
        <end position="698"/>
    </location>
</feature>
<feature type="compositionally biased region" description="Basic and acidic residues" evidence="1">
    <location>
        <begin position="2017"/>
        <end position="2028"/>
    </location>
</feature>
<dbReference type="GeneID" id="98128250"/>
<feature type="compositionally biased region" description="Polar residues" evidence="1">
    <location>
        <begin position="824"/>
        <end position="839"/>
    </location>
</feature>
<feature type="region of interest" description="Disordered" evidence="1">
    <location>
        <begin position="860"/>
        <end position="882"/>
    </location>
</feature>
<feature type="region of interest" description="Disordered" evidence="1">
    <location>
        <begin position="562"/>
        <end position="583"/>
    </location>
</feature>
<evidence type="ECO:0000313" key="2">
    <source>
        <dbReference type="EMBL" id="KAL2271314.1"/>
    </source>
</evidence>
<feature type="region of interest" description="Disordered" evidence="1">
    <location>
        <begin position="1"/>
        <end position="52"/>
    </location>
</feature>
<evidence type="ECO:0000256" key="1">
    <source>
        <dbReference type="SAM" id="MobiDB-lite"/>
    </source>
</evidence>
<feature type="region of interest" description="Disordered" evidence="1">
    <location>
        <begin position="912"/>
        <end position="952"/>
    </location>
</feature>
<feature type="region of interest" description="Disordered" evidence="1">
    <location>
        <begin position="64"/>
        <end position="88"/>
    </location>
</feature>
<comment type="caution">
    <text evidence="2">The sequence shown here is derived from an EMBL/GenBank/DDBJ whole genome shotgun (WGS) entry which is preliminary data.</text>
</comment>
<feature type="region of interest" description="Disordered" evidence="1">
    <location>
        <begin position="1333"/>
        <end position="1393"/>
    </location>
</feature>
<feature type="compositionally biased region" description="Acidic residues" evidence="1">
    <location>
        <begin position="1105"/>
        <end position="1115"/>
    </location>
</feature>
<feature type="compositionally biased region" description="Low complexity" evidence="1">
    <location>
        <begin position="1810"/>
        <end position="1828"/>
    </location>
</feature>
<evidence type="ECO:0008006" key="4">
    <source>
        <dbReference type="Google" id="ProtNLM"/>
    </source>
</evidence>
<gene>
    <name evidence="2" type="ORF">VTJ83DRAFT_685</name>
</gene>
<feature type="compositionally biased region" description="Basic and acidic residues" evidence="1">
    <location>
        <begin position="1136"/>
        <end position="1168"/>
    </location>
</feature>
<feature type="region of interest" description="Disordered" evidence="1">
    <location>
        <begin position="516"/>
        <end position="550"/>
    </location>
</feature>
<feature type="region of interest" description="Disordered" evidence="1">
    <location>
        <begin position="807"/>
        <end position="844"/>
    </location>
</feature>
<feature type="region of interest" description="Disordered" evidence="1">
    <location>
        <begin position="629"/>
        <end position="652"/>
    </location>
</feature>
<feature type="compositionally biased region" description="Acidic residues" evidence="1">
    <location>
        <begin position="517"/>
        <end position="542"/>
    </location>
</feature>
<dbReference type="EMBL" id="JAZGUE010000001">
    <property type="protein sequence ID" value="KAL2271314.1"/>
    <property type="molecule type" value="Genomic_DNA"/>
</dbReference>
<feature type="region of interest" description="Disordered" evidence="1">
    <location>
        <begin position="1013"/>
        <end position="1066"/>
    </location>
</feature>
<feature type="compositionally biased region" description="Basic and acidic residues" evidence="1">
    <location>
        <begin position="1714"/>
        <end position="1729"/>
    </location>
</feature>
<feature type="compositionally biased region" description="Polar residues" evidence="1">
    <location>
        <begin position="681"/>
        <end position="691"/>
    </location>
</feature>
<feature type="compositionally biased region" description="Acidic residues" evidence="1">
    <location>
        <begin position="1281"/>
        <end position="1290"/>
    </location>
</feature>
<feature type="region of interest" description="Disordered" evidence="1">
    <location>
        <begin position="1672"/>
        <end position="1949"/>
    </location>
</feature>
<feature type="region of interest" description="Disordered" evidence="1">
    <location>
        <begin position="1089"/>
        <end position="1168"/>
    </location>
</feature>
<reference evidence="2 3" key="1">
    <citation type="journal article" date="2024" name="Commun. Biol.">
        <title>Comparative genomic analysis of thermophilic fungi reveals convergent evolutionary adaptations and gene losses.</title>
        <authorList>
            <person name="Steindorff A.S."/>
            <person name="Aguilar-Pontes M.V."/>
            <person name="Robinson A.J."/>
            <person name="Andreopoulos B."/>
            <person name="LaButti K."/>
            <person name="Kuo A."/>
            <person name="Mondo S."/>
            <person name="Riley R."/>
            <person name="Otillar R."/>
            <person name="Haridas S."/>
            <person name="Lipzen A."/>
            <person name="Grimwood J."/>
            <person name="Schmutz J."/>
            <person name="Clum A."/>
            <person name="Reid I.D."/>
            <person name="Moisan M.C."/>
            <person name="Butler G."/>
            <person name="Nguyen T.T.M."/>
            <person name="Dewar K."/>
            <person name="Conant G."/>
            <person name="Drula E."/>
            <person name="Henrissat B."/>
            <person name="Hansel C."/>
            <person name="Singer S."/>
            <person name="Hutchinson M.I."/>
            <person name="de Vries R.P."/>
            <person name="Natvig D.O."/>
            <person name="Powell A.J."/>
            <person name="Tsang A."/>
            <person name="Grigoriev I.V."/>
        </authorList>
    </citation>
    <scope>NUCLEOTIDE SEQUENCE [LARGE SCALE GENOMIC DNA]</scope>
    <source>
        <strain evidence="2 3">ATCC 22073</strain>
    </source>
</reference>
<feature type="compositionally biased region" description="Low complexity" evidence="1">
    <location>
        <begin position="1613"/>
        <end position="1628"/>
    </location>
</feature>
<feature type="compositionally biased region" description="Low complexity" evidence="1">
    <location>
        <begin position="1024"/>
        <end position="1039"/>
    </location>
</feature>
<feature type="compositionally biased region" description="Basic and acidic residues" evidence="1">
    <location>
        <begin position="1497"/>
        <end position="1507"/>
    </location>
</feature>
<dbReference type="Proteomes" id="UP001600064">
    <property type="component" value="Unassembled WGS sequence"/>
</dbReference>
<feature type="region of interest" description="Disordered" evidence="1">
    <location>
        <begin position="1612"/>
        <end position="1659"/>
    </location>
</feature>
<dbReference type="RefSeq" id="XP_070870038.1">
    <property type="nucleotide sequence ID" value="XM_071013606.1"/>
</dbReference>
<feature type="region of interest" description="Disordered" evidence="1">
    <location>
        <begin position="1274"/>
        <end position="1297"/>
    </location>
</feature>
<feature type="compositionally biased region" description="Polar residues" evidence="1">
    <location>
        <begin position="637"/>
        <end position="649"/>
    </location>
</feature>
<organism evidence="2 3">
    <name type="scientific">Remersonia thermophila</name>
    <dbReference type="NCBI Taxonomy" id="72144"/>
    <lineage>
        <taxon>Eukaryota</taxon>
        <taxon>Fungi</taxon>
        <taxon>Dikarya</taxon>
        <taxon>Ascomycota</taxon>
        <taxon>Pezizomycotina</taxon>
        <taxon>Sordariomycetes</taxon>
        <taxon>Sordariomycetidae</taxon>
        <taxon>Sordariales</taxon>
        <taxon>Sordariales incertae sedis</taxon>
        <taxon>Remersonia</taxon>
    </lineage>
</organism>
<name>A0ABR4DLP0_9PEZI</name>
<feature type="region of interest" description="Disordered" evidence="1">
    <location>
        <begin position="1439"/>
        <end position="1596"/>
    </location>
</feature>
<feature type="region of interest" description="Disordered" evidence="1">
    <location>
        <begin position="741"/>
        <end position="763"/>
    </location>
</feature>
<protein>
    <recommendedName>
        <fullName evidence="4">Pt repeat family protein</fullName>
    </recommendedName>
</protein>
<sequence length="2078" mass="219838">MNSMPGRWEDTEHRRRISGSGLGDGFDASPRSARPCLVTGDGLPGGDPAPSFARLDKQHRLVEEGREPGGRGPLSPVWEDDPTRTAPSDPALVVHVDIRFTDPVIRTRYGRSYESSPELNATPRICRGLVRRIERCAEELVTRKDSSALDVFKRDSFDRKPQRYEITFRVSRRARGDWAERSYRSYQKQPLTMAQARDVVLTAHRIVGLFLLRHDRGFRWLDGPAPDAGLPEAPETAVPSRGNLPSLSCVPPSRFIEATQTFEFVPGYDIHVGFRSTNPHRHVPTLERSFRVSSTQPAPLTLLTSEDLLRKAQKVVNDELARRWRQVSELPIPFSNDALEVRVRVVNNLGHQYDHVRADVTSTLPLFRDDEGKDCDAFLAAVEQRLGQVRTEADKGLKAANDLEFRIVELKGIGWTAREPARFAIGPAVSHGRQTVQAALERLQTGVGDVIRGHNLAIHIRAQKRGHVVLDKAIVAHEKRGKPRERFGSREDEQAVMVARLKARVQADMDKIFEDSCCIDDIPEEEEEEEEDDDDGDDDDDNYSTRPATAKTLMRLEQAFFDGPSRDHSPSSSARSTPPKHAKAMSLAGLHHLPRSRSQRVFSLSSRSTESVRSIDYLKPGRYSYAESDISRHSTAESDQMPRQPNASSPMLDRASLELRRPVRAFSLGSKGSTLLPRLGNTPTLPEQSSGGVEGGGPIQKAVEAPLQIDAASHGVRPMTSAGERALRAASSRCTLESTSRESLGVPAATKKCERSPRNATAGFTTPVAAQPRHTVMETPEFVDAREYPSSPAPQEIAAVAAKADFTSALPGTPSPRDDDEYSTAPTTPELSVGASSTGPDVAGTPVLLRAASVAKDGIPTLLYPEPEGREDPETASIPRPTDSIADAIVDNDHLTTPLPSHNRDWVNIHPVLPPPATAAGDGDAAPRQDTPTPPGPAPLAPSSLLAETQPAPRSCARAVGPVAYDTSTTTALRTSRTLQNIIELDRRISEQLAPAPGTEDDTPHVPELALDFPVSQPRTPNLDARAGGAADLATGDAAHTSPPVENHAYAPSVAGDASPDAAASTGLGPDTLPCLSADATLCQEVRRADDTAEADVTEPAAAESSEESVVETETADASPETTSRPGGQAELEDIGNEKEEKETFKLQELPEARQPDDALQRAGDEELHPRTWAEVAAAGSWKEGVEDAGTVPAVGLHPPEETEGIENDAVGVGLVSEVDAEGSSGADESGCGSEDVPPPDAVSRVDGEAMHLKTWAEVTASGNPESETVVLSTAPAAEVEPVDETEDAPGGDQRAALVPEMNAQGSLRSYEGTEEMHTRTWAEVAAAGNPEMELGDAGAVPSIGIGPGEGTESLDGSADGVAFVPETETDVAKSSDSGAPLEGDVTVPGPPEEESVVARTEVLGSDHDHAAVETAAQTASGPAGFDPDAEAAQETGFIPKMPNEPNVEPSHATTETTIKSEPEPLALGPDAQVAEEPDLALGVRSEQAVGAAPEYVESRLEDEKPPEGCAVASGPEVDAAKEATAMDSNDRHDQTHTTGEWGDDAGNSRVSDVPGSVPEHASDSGLAFHDAAQERKHHGRGDFEESGGAPTGLGIIGSEVWDAHVEIRRDATAAATAAATATATATAGEIGTSVADNVPETAGSDAFEPESPDSGVAGMDKDYAFAILHPTGNEARGAGGDDKLDLRITGPPAAQRQEGGGELASAVGGSAMSDDKAQILPKEPKILNERQGSAGNETVDGASADSDGGGASEESFGPEGGALRPIEGFDGGHKVQLGQDAELTTSTPTTFGIAKTGVPENLEAVSSLPSNPDDSAPAVSADASATPPATPKLAEPASPPRHRQNSVPLLAPVPDLSKLGNLYPITPESPTSLRSFDASQSTPGIVAETQPRDSVDSVRSVVEELPQQTQQPHRLAAPQPPPSSIPSTRSSSPCSRRPQTRGYLGVGLGLGLSLGPKGLAHRRSRLDLHGGVLDNDDDDDDTTGSAYRQVSLLLHSPKLQQGQFEQQQQQRHHRPSHEAGGGRRKPDAGGAHAKAGPTKKHGDDEHDGRSDEASVLPRMMVLLAGAVAVGKMLTGPG</sequence>
<proteinExistence type="predicted"/>